<dbReference type="InterPro" id="IPR000390">
    <property type="entry name" value="Small_drug/metabolite_transptr"/>
</dbReference>
<gene>
    <name evidence="12" type="ORF">ARC23_10865</name>
</gene>
<dbReference type="RefSeq" id="WP_057496716.1">
    <property type="nucleotide sequence ID" value="NZ_CP080573.1"/>
</dbReference>
<evidence type="ECO:0000256" key="1">
    <source>
        <dbReference type="ARBA" id="ARBA00004651"/>
    </source>
</evidence>
<evidence type="ECO:0000256" key="3">
    <source>
        <dbReference type="ARBA" id="ARBA00022516"/>
    </source>
</evidence>
<evidence type="ECO:0000256" key="6">
    <source>
        <dbReference type="ARBA" id="ARBA00022692"/>
    </source>
</evidence>
<dbReference type="Gene3D" id="1.10.3730.20">
    <property type="match status" value="1"/>
</dbReference>
<keyword evidence="6" id="KW-0812">Transmembrane</keyword>
<dbReference type="OrthoDB" id="517481at2"/>
<dbReference type="GO" id="GO:0022857">
    <property type="term" value="F:transmembrane transporter activity"/>
    <property type="evidence" value="ECO:0007669"/>
    <property type="project" value="InterPro"/>
</dbReference>
<keyword evidence="13" id="KW-1185">Reference proteome</keyword>
<keyword evidence="9" id="KW-0443">Lipid metabolism</keyword>
<name>A0A0R0B1C7_9GAMM</name>
<evidence type="ECO:0000256" key="7">
    <source>
        <dbReference type="ARBA" id="ARBA00022985"/>
    </source>
</evidence>
<evidence type="ECO:0000256" key="9">
    <source>
        <dbReference type="ARBA" id="ARBA00023098"/>
    </source>
</evidence>
<dbReference type="GO" id="GO:0009103">
    <property type="term" value="P:lipopolysaccharide biosynthetic process"/>
    <property type="evidence" value="ECO:0007669"/>
    <property type="project" value="UniProtKB-KW"/>
</dbReference>
<evidence type="ECO:0000256" key="8">
    <source>
        <dbReference type="ARBA" id="ARBA00022989"/>
    </source>
</evidence>
<keyword evidence="3" id="KW-0444">Lipid biosynthesis</keyword>
<keyword evidence="2" id="KW-1003">Cell membrane</keyword>
<keyword evidence="4" id="KW-0997">Cell inner membrane</keyword>
<evidence type="ECO:0000313" key="13">
    <source>
        <dbReference type="Proteomes" id="UP000051757"/>
    </source>
</evidence>
<dbReference type="InterPro" id="IPR037185">
    <property type="entry name" value="EmrE-like"/>
</dbReference>
<evidence type="ECO:0000256" key="10">
    <source>
        <dbReference type="ARBA" id="ARBA00023136"/>
    </source>
</evidence>
<evidence type="ECO:0000256" key="2">
    <source>
        <dbReference type="ARBA" id="ARBA00022475"/>
    </source>
</evidence>
<dbReference type="SUPFAM" id="SSF103481">
    <property type="entry name" value="Multidrug resistance efflux transporter EmrE"/>
    <property type="match status" value="1"/>
</dbReference>
<protein>
    <recommendedName>
        <fullName evidence="11">EamA domain-containing protein</fullName>
    </recommendedName>
</protein>
<evidence type="ECO:0000256" key="4">
    <source>
        <dbReference type="ARBA" id="ARBA00022519"/>
    </source>
</evidence>
<accession>A0A0R0B1C7</accession>
<evidence type="ECO:0000313" key="12">
    <source>
        <dbReference type="EMBL" id="KRG50895.1"/>
    </source>
</evidence>
<dbReference type="AlphaFoldDB" id="A0A0R0B1C7"/>
<dbReference type="PANTHER" id="PTHR30561">
    <property type="entry name" value="SMR FAMILY PROTON-DEPENDENT DRUG EFFLUX TRANSPORTER SUGE"/>
    <property type="match status" value="1"/>
</dbReference>
<organism evidence="12 13">
    <name type="scientific">Stenotrophomonas beteli</name>
    <dbReference type="NCBI Taxonomy" id="3384461"/>
    <lineage>
        <taxon>Bacteria</taxon>
        <taxon>Pseudomonadati</taxon>
        <taxon>Pseudomonadota</taxon>
        <taxon>Gammaproteobacteria</taxon>
        <taxon>Lysobacterales</taxon>
        <taxon>Lysobacteraceae</taxon>
        <taxon>Stenotrophomonas</taxon>
        <taxon>Stenotrophomonas maltophilia group</taxon>
    </lineage>
</organism>
<keyword evidence="10" id="KW-0472">Membrane</keyword>
<sequence length="121" mass="13318">MSYLFIALTIMLTVYGQLILKWQVGVHGHLLSAPLQPLNVLQLLLKPWVISAFAAAFGASLCWMAAISKMPISRAYPYMAINFFLVALFASVIFREQLDGYKIAGTLIIMLGVVVLSRSVA</sequence>
<keyword evidence="7" id="KW-0448">Lipopolysaccharide biosynthesis</keyword>
<proteinExistence type="predicted"/>
<dbReference type="Pfam" id="PF00892">
    <property type="entry name" value="EamA"/>
    <property type="match status" value="1"/>
</dbReference>
<feature type="domain" description="EamA" evidence="11">
    <location>
        <begin position="18"/>
        <end position="117"/>
    </location>
</feature>
<dbReference type="InterPro" id="IPR000620">
    <property type="entry name" value="EamA_dom"/>
</dbReference>
<keyword evidence="5" id="KW-0441">Lipid A biosynthesis</keyword>
<dbReference type="PANTHER" id="PTHR30561:SF9">
    <property type="entry name" value="4-AMINO-4-DEOXY-L-ARABINOSE-PHOSPHOUNDECAPRENOL FLIPPASE SUBUNIT ARNF-RELATED"/>
    <property type="match status" value="1"/>
</dbReference>
<comment type="caution">
    <text evidence="12">The sequence shown here is derived from an EMBL/GenBank/DDBJ whole genome shotgun (WGS) entry which is preliminary data.</text>
</comment>
<reference evidence="12 13" key="1">
    <citation type="journal article" date="2016" name="Front. Microbiol.">
        <title>Genome Sequence of Type Strains of Genus Stenotrophomonas.</title>
        <authorList>
            <person name="Patil P.P."/>
            <person name="Midha S."/>
            <person name="Kumar S."/>
            <person name="Patil P.B."/>
        </authorList>
    </citation>
    <scope>NUCLEOTIDE SEQUENCE [LARGE SCALE GENOMIC DNA]</scope>
    <source>
        <strain evidence="12 13">LMG 978</strain>
    </source>
</reference>
<keyword evidence="8" id="KW-1133">Transmembrane helix</keyword>
<dbReference type="Proteomes" id="UP000051757">
    <property type="component" value="Unassembled WGS sequence"/>
</dbReference>
<dbReference type="GO" id="GO:0009245">
    <property type="term" value="P:lipid A biosynthetic process"/>
    <property type="evidence" value="ECO:0007669"/>
    <property type="project" value="UniProtKB-KW"/>
</dbReference>
<comment type="subcellular location">
    <subcellularLocation>
        <location evidence="1">Cell membrane</location>
        <topology evidence="1">Multi-pass membrane protein</topology>
    </subcellularLocation>
</comment>
<dbReference type="EMBL" id="LLXV01000030">
    <property type="protein sequence ID" value="KRG50895.1"/>
    <property type="molecule type" value="Genomic_DNA"/>
</dbReference>
<evidence type="ECO:0000259" key="11">
    <source>
        <dbReference type="Pfam" id="PF00892"/>
    </source>
</evidence>
<dbReference type="GO" id="GO:0005886">
    <property type="term" value="C:plasma membrane"/>
    <property type="evidence" value="ECO:0007669"/>
    <property type="project" value="UniProtKB-SubCell"/>
</dbReference>
<evidence type="ECO:0000256" key="5">
    <source>
        <dbReference type="ARBA" id="ARBA00022556"/>
    </source>
</evidence>